<name>A0A4V3JCX6_9LEPT</name>
<dbReference type="RefSeq" id="WP_135585971.1">
    <property type="nucleotide sequence ID" value="NZ_RQEP01000005.1"/>
</dbReference>
<feature type="region of interest" description="Disordered" evidence="1">
    <location>
        <begin position="72"/>
        <end position="91"/>
    </location>
</feature>
<gene>
    <name evidence="2" type="ORF">EHO59_06735</name>
</gene>
<accession>A0A4V3JCX6</accession>
<dbReference type="EMBL" id="RQEP01000005">
    <property type="protein sequence ID" value="TGK07789.1"/>
    <property type="molecule type" value="Genomic_DNA"/>
</dbReference>
<evidence type="ECO:0000313" key="2">
    <source>
        <dbReference type="EMBL" id="TGK07789.1"/>
    </source>
</evidence>
<feature type="compositionally biased region" description="Basic and acidic residues" evidence="1">
    <location>
        <begin position="72"/>
        <end position="87"/>
    </location>
</feature>
<proteinExistence type="predicted"/>
<evidence type="ECO:0000313" key="3">
    <source>
        <dbReference type="Proteomes" id="UP000297453"/>
    </source>
</evidence>
<dbReference type="OrthoDB" id="339614at2"/>
<dbReference type="NCBIfam" id="NF047433">
    <property type="entry name" value="Lepto_7_Nterm"/>
    <property type="match status" value="1"/>
</dbReference>
<evidence type="ECO:0000256" key="1">
    <source>
        <dbReference type="SAM" id="MobiDB-lite"/>
    </source>
</evidence>
<comment type="caution">
    <text evidence="2">The sequence shown here is derived from an EMBL/GenBank/DDBJ whole genome shotgun (WGS) entry which is preliminary data.</text>
</comment>
<dbReference type="AlphaFoldDB" id="A0A4V3JCX6"/>
<keyword evidence="3" id="KW-1185">Reference proteome</keyword>
<organism evidence="2 3">
    <name type="scientific">Leptospira semungkisensis</name>
    <dbReference type="NCBI Taxonomy" id="2484985"/>
    <lineage>
        <taxon>Bacteria</taxon>
        <taxon>Pseudomonadati</taxon>
        <taxon>Spirochaetota</taxon>
        <taxon>Spirochaetia</taxon>
        <taxon>Leptospirales</taxon>
        <taxon>Leptospiraceae</taxon>
        <taxon>Leptospira</taxon>
    </lineage>
</organism>
<reference evidence="2" key="1">
    <citation type="journal article" date="2019" name="PLoS Negl. Trop. Dis.">
        <title>Revisiting the worldwide diversity of Leptospira species in the environment.</title>
        <authorList>
            <person name="Vincent A.T."/>
            <person name="Schiettekatte O."/>
            <person name="Bourhy P."/>
            <person name="Veyrier F.J."/>
            <person name="Picardeau M."/>
        </authorList>
    </citation>
    <scope>NUCLEOTIDE SEQUENCE [LARGE SCALE GENOMIC DNA]</scope>
    <source>
        <strain evidence="2">SSS9</strain>
    </source>
</reference>
<dbReference type="Proteomes" id="UP000297453">
    <property type="component" value="Unassembled WGS sequence"/>
</dbReference>
<protein>
    <submittedName>
        <fullName evidence="2">Uncharacterized protein</fullName>
    </submittedName>
</protein>
<sequence>MLSSRVKLTVIVIFFLLPFIGLIAELQTIYLRNGQILRGEVIQQTATSMQIKLEDGKILKLNKSEIQRISFKEPTAKEKKDAEEKTKQIAPTQPEVVQEPLPTPSSSPAIAAIPITESPYYIDQAKRNDLELYFGVGMGKYQPAPADFLDKVQSVVNLISGGGATVVGNPSIHAMPAEVYGANYTWKRFSGGLSGMHVQSKGSHRTTSYTSTDTVDIYGSYPDKQSSLKGDLSFLAFTSLRVDLRPTIGYQYFWAKSQDPGSTVQDTDAAGLSFFGNYQQNFTEHLRGYSYGLKASVRMRERWENRFEVNALSLNGDQNGNVTITLLHPTNPAANDIQQLNQPAFWKAKGFQFSYRLYFKYTPTLSFWTGFQAYEWKYSLDSYTLNIYSAAGSGSSPPDQVLLQYFIIGQAAKSVSASSKTTILEFGITKRFEFSSK</sequence>